<dbReference type="GO" id="GO:0043190">
    <property type="term" value="C:ATP-binding cassette (ABC) transporter complex"/>
    <property type="evidence" value="ECO:0007669"/>
    <property type="project" value="InterPro"/>
</dbReference>
<evidence type="ECO:0000259" key="2">
    <source>
        <dbReference type="Pfam" id="PF04069"/>
    </source>
</evidence>
<name>A0A9X3TP64_9BACL</name>
<dbReference type="Pfam" id="PF04069">
    <property type="entry name" value="OpuAC"/>
    <property type="match status" value="1"/>
</dbReference>
<feature type="domain" description="ABC-type glycine betaine transport system substrate-binding" evidence="2">
    <location>
        <begin position="37"/>
        <end position="303"/>
    </location>
</feature>
<keyword evidence="4" id="KW-1185">Reference proteome</keyword>
<dbReference type="SUPFAM" id="SSF53850">
    <property type="entry name" value="Periplasmic binding protein-like II"/>
    <property type="match status" value="1"/>
</dbReference>
<dbReference type="Proteomes" id="UP001151071">
    <property type="component" value="Unassembled WGS sequence"/>
</dbReference>
<protein>
    <submittedName>
        <fullName evidence="3">Glycine/betaine ABC transporter substrate-binding protein</fullName>
    </submittedName>
</protein>
<gene>
    <name evidence="3" type="ORF">O3V59_06010</name>
</gene>
<dbReference type="AlphaFoldDB" id="A0A9X3TP64"/>
<dbReference type="InterPro" id="IPR007210">
    <property type="entry name" value="ABC_Gly_betaine_transp_sub-bd"/>
</dbReference>
<dbReference type="EMBL" id="JAPYYP010000005">
    <property type="protein sequence ID" value="MDA5107904.1"/>
    <property type="molecule type" value="Genomic_DNA"/>
</dbReference>
<dbReference type="Gene3D" id="3.40.190.10">
    <property type="entry name" value="Periplasmic binding protein-like II"/>
    <property type="match status" value="1"/>
</dbReference>
<dbReference type="Gene3D" id="3.40.190.120">
    <property type="entry name" value="Osmoprotection protein (prox), domain 2"/>
    <property type="match status" value="1"/>
</dbReference>
<organism evidence="3 4">
    <name type="scientific">Brevibacillus thermoruber</name>
    <dbReference type="NCBI Taxonomy" id="33942"/>
    <lineage>
        <taxon>Bacteria</taxon>
        <taxon>Bacillati</taxon>
        <taxon>Bacillota</taxon>
        <taxon>Bacilli</taxon>
        <taxon>Bacillales</taxon>
        <taxon>Paenibacillaceae</taxon>
        <taxon>Brevibacillus</taxon>
    </lineage>
</organism>
<feature type="chain" id="PRO_5040975270" evidence="1">
    <location>
        <begin position="19"/>
        <end position="308"/>
    </location>
</feature>
<reference evidence="3" key="1">
    <citation type="submission" date="2022-12" db="EMBL/GenBank/DDBJ databases">
        <title>Draft genome sequence of the thermophilic strain Brevibacillus thermoruber HT42, isolated from Los Humeros, Puebla, Mexico, with biotechnological potential.</title>
        <authorList>
            <person name="Lara Sanchez J."/>
            <person name="Solis Palacios R."/>
            <person name="Bustos Baena A.S."/>
            <person name="Ruz Baez A.E."/>
            <person name="Espinosa Luna G."/>
            <person name="Oliart Ros R.M."/>
        </authorList>
    </citation>
    <scope>NUCLEOTIDE SEQUENCE</scope>
    <source>
        <strain evidence="3">HT42</strain>
    </source>
</reference>
<sequence length="308" mass="34288">MKKRTLLSMMLVAATAFALSACGSSDSANGGGGKKEPVVVGSKNNTENVLQGEMYAQVLEANGVPVERKLNLGGTMVTFEAIKSGQVDMYPEYTGTGILAILKRPVEKDQQKVLEINKEGFKQWNIEWLDPAPLNSTYGFAMKRDLADKLGIETLTDLARHAKDLVLSYPQEFDVREDGLPGLQKAFADKGGFTFKKQFQIDYSIRYKPLLQGESDVTVSVGTDGDIAGHNLKLIKDDIGFFPVYNVAPIIRKEKLDMYPEIKEPLNKLSSLLTDEVMQKLNWEVDGPEKKEPEEVAREFLKQHELVK</sequence>
<proteinExistence type="predicted"/>
<dbReference type="RefSeq" id="WP_051188161.1">
    <property type="nucleotide sequence ID" value="NZ_JAPYYP010000005.1"/>
</dbReference>
<accession>A0A9X3TP64</accession>
<feature type="signal peptide" evidence="1">
    <location>
        <begin position="1"/>
        <end position="18"/>
    </location>
</feature>
<dbReference type="GO" id="GO:0022857">
    <property type="term" value="F:transmembrane transporter activity"/>
    <property type="evidence" value="ECO:0007669"/>
    <property type="project" value="InterPro"/>
</dbReference>
<dbReference type="PROSITE" id="PS51257">
    <property type="entry name" value="PROKAR_LIPOPROTEIN"/>
    <property type="match status" value="1"/>
</dbReference>
<evidence type="ECO:0000313" key="3">
    <source>
        <dbReference type="EMBL" id="MDA5107904.1"/>
    </source>
</evidence>
<evidence type="ECO:0000256" key="1">
    <source>
        <dbReference type="SAM" id="SignalP"/>
    </source>
</evidence>
<keyword evidence="1" id="KW-0732">Signal</keyword>
<evidence type="ECO:0000313" key="4">
    <source>
        <dbReference type="Proteomes" id="UP001151071"/>
    </source>
</evidence>
<comment type="caution">
    <text evidence="3">The sequence shown here is derived from an EMBL/GenBank/DDBJ whole genome shotgun (WGS) entry which is preliminary data.</text>
</comment>